<feature type="non-terminal residue" evidence="1">
    <location>
        <position position="56"/>
    </location>
</feature>
<reference evidence="1" key="1">
    <citation type="journal article" date="2014" name="Front. Microbiol.">
        <title>High frequency of phylogenetically diverse reductive dehalogenase-homologous genes in deep subseafloor sedimentary metagenomes.</title>
        <authorList>
            <person name="Kawai M."/>
            <person name="Futagami T."/>
            <person name="Toyoda A."/>
            <person name="Takaki Y."/>
            <person name="Nishi S."/>
            <person name="Hori S."/>
            <person name="Arai W."/>
            <person name="Tsubouchi T."/>
            <person name="Morono Y."/>
            <person name="Uchiyama I."/>
            <person name="Ito T."/>
            <person name="Fujiyama A."/>
            <person name="Inagaki F."/>
            <person name="Takami H."/>
        </authorList>
    </citation>
    <scope>NUCLEOTIDE SEQUENCE</scope>
    <source>
        <strain evidence="1">Expedition CK06-06</strain>
    </source>
</reference>
<dbReference type="EMBL" id="BARU01049059">
    <property type="protein sequence ID" value="GAH90696.1"/>
    <property type="molecule type" value="Genomic_DNA"/>
</dbReference>
<dbReference type="AlphaFoldDB" id="X1J7J1"/>
<accession>X1J7J1</accession>
<evidence type="ECO:0008006" key="2">
    <source>
        <dbReference type="Google" id="ProtNLM"/>
    </source>
</evidence>
<name>X1J7J1_9ZZZZ</name>
<protein>
    <recommendedName>
        <fullName evidence="2">ABC transporter permease</fullName>
    </recommendedName>
</protein>
<sequence length="56" mass="6431">IIFFTLIFVMIKLFVQEKERGTLEGLLLSPVSKNILLTSKIVFCFVLLSFIELILV</sequence>
<organism evidence="1">
    <name type="scientific">marine sediment metagenome</name>
    <dbReference type="NCBI Taxonomy" id="412755"/>
    <lineage>
        <taxon>unclassified sequences</taxon>
        <taxon>metagenomes</taxon>
        <taxon>ecological metagenomes</taxon>
    </lineage>
</organism>
<comment type="caution">
    <text evidence="1">The sequence shown here is derived from an EMBL/GenBank/DDBJ whole genome shotgun (WGS) entry which is preliminary data.</text>
</comment>
<evidence type="ECO:0000313" key="1">
    <source>
        <dbReference type="EMBL" id="GAH90696.1"/>
    </source>
</evidence>
<proteinExistence type="predicted"/>
<gene>
    <name evidence="1" type="ORF">S03H2_72498</name>
</gene>
<feature type="non-terminal residue" evidence="1">
    <location>
        <position position="1"/>
    </location>
</feature>